<feature type="compositionally biased region" description="Low complexity" evidence="1">
    <location>
        <begin position="193"/>
        <end position="208"/>
    </location>
</feature>
<dbReference type="Pfam" id="PF14223">
    <property type="entry name" value="Retrotran_gag_2"/>
    <property type="match status" value="1"/>
</dbReference>
<proteinExistence type="predicted"/>
<gene>
    <name evidence="2" type="ORF">Ahy_B01g052904</name>
</gene>
<feature type="compositionally biased region" description="Low complexity" evidence="1">
    <location>
        <begin position="239"/>
        <end position="269"/>
    </location>
</feature>
<comment type="caution">
    <text evidence="2">The sequence shown here is derived from an EMBL/GenBank/DDBJ whole genome shotgun (WGS) entry which is preliminary data.</text>
</comment>
<dbReference type="EMBL" id="SDMP01000011">
    <property type="protein sequence ID" value="RYR28741.1"/>
    <property type="molecule type" value="Genomic_DNA"/>
</dbReference>
<keyword evidence="3" id="KW-1185">Reference proteome</keyword>
<organism evidence="2 3">
    <name type="scientific">Arachis hypogaea</name>
    <name type="common">Peanut</name>
    <dbReference type="NCBI Taxonomy" id="3818"/>
    <lineage>
        <taxon>Eukaryota</taxon>
        <taxon>Viridiplantae</taxon>
        <taxon>Streptophyta</taxon>
        <taxon>Embryophyta</taxon>
        <taxon>Tracheophyta</taxon>
        <taxon>Spermatophyta</taxon>
        <taxon>Magnoliopsida</taxon>
        <taxon>eudicotyledons</taxon>
        <taxon>Gunneridae</taxon>
        <taxon>Pentapetalae</taxon>
        <taxon>rosids</taxon>
        <taxon>fabids</taxon>
        <taxon>Fabales</taxon>
        <taxon>Fabaceae</taxon>
        <taxon>Papilionoideae</taxon>
        <taxon>50 kb inversion clade</taxon>
        <taxon>dalbergioids sensu lato</taxon>
        <taxon>Dalbergieae</taxon>
        <taxon>Pterocarpus clade</taxon>
        <taxon>Arachis</taxon>
    </lineage>
</organism>
<dbReference type="Proteomes" id="UP000289738">
    <property type="component" value="Chromosome B01"/>
</dbReference>
<evidence type="ECO:0008006" key="4">
    <source>
        <dbReference type="Google" id="ProtNLM"/>
    </source>
</evidence>
<accession>A0A445AQQ9</accession>
<feature type="region of interest" description="Disordered" evidence="1">
    <location>
        <begin position="190"/>
        <end position="210"/>
    </location>
</feature>
<dbReference type="STRING" id="3818.A0A445AQQ9"/>
<evidence type="ECO:0000256" key="1">
    <source>
        <dbReference type="SAM" id="MobiDB-lite"/>
    </source>
</evidence>
<dbReference type="AlphaFoldDB" id="A0A445AQQ9"/>
<reference evidence="2 3" key="1">
    <citation type="submission" date="2019-01" db="EMBL/GenBank/DDBJ databases">
        <title>Sequencing of cultivated peanut Arachis hypogaea provides insights into genome evolution and oil improvement.</title>
        <authorList>
            <person name="Chen X."/>
        </authorList>
    </citation>
    <scope>NUCLEOTIDE SEQUENCE [LARGE SCALE GENOMIC DNA]</scope>
    <source>
        <strain evidence="3">cv. Fuhuasheng</strain>
        <tissue evidence="2">Leaves</tissue>
    </source>
</reference>
<sequence length="341" mass="37998">MSLNNLLLSASNNSTSMNFPTLPIKLNHENYYLWCKTMLPALEGFDLDSLIYQDTIPPTHIIPAPTTEKPSPTPVPNPAHATWKKQDKLVLLWLHSHSSENVLAYVIACETSRSTWIALEELFDAQSSARADYLKISLQDLQKGSLTMIDYIAQKRKLADSLAECGYITTLGHSHSGLLPLPSPSANITQSFSSLNLNPNSQPQPSQSATTPPILFCQICEKLGHIGRDCYNRGNFNLYPSRSKPRSNNNRRNNNNSSNHNSRNTSNYHNNKKPEALFASPSSIVDPDWFLDSGVSHHVINQVQNLSSHDDYDGNDSLTAGNVVQYCKKLVPKIPNLFLIE</sequence>
<name>A0A445AQQ9_ARAHY</name>
<evidence type="ECO:0000313" key="3">
    <source>
        <dbReference type="Proteomes" id="UP000289738"/>
    </source>
</evidence>
<evidence type="ECO:0000313" key="2">
    <source>
        <dbReference type="EMBL" id="RYR28741.1"/>
    </source>
</evidence>
<dbReference type="PANTHER" id="PTHR47481">
    <property type="match status" value="1"/>
</dbReference>
<dbReference type="PANTHER" id="PTHR47481:SF28">
    <property type="entry name" value="RETROTRANSPOSON COPIA-LIKE N-TERMINAL DOMAIN-CONTAINING PROTEIN"/>
    <property type="match status" value="1"/>
</dbReference>
<feature type="region of interest" description="Disordered" evidence="1">
    <location>
        <begin position="238"/>
        <end position="274"/>
    </location>
</feature>
<protein>
    <recommendedName>
        <fullName evidence="4">CCHC-type domain-containing protein</fullName>
    </recommendedName>
</protein>